<gene>
    <name evidence="4" type="ORF">N7532_003347</name>
</gene>
<dbReference type="CDD" id="cd04301">
    <property type="entry name" value="NAT_SF"/>
    <property type="match status" value="1"/>
</dbReference>
<evidence type="ECO:0000256" key="1">
    <source>
        <dbReference type="ARBA" id="ARBA00022679"/>
    </source>
</evidence>
<dbReference type="GO" id="GO:0008080">
    <property type="term" value="F:N-acetyltransferase activity"/>
    <property type="evidence" value="ECO:0007669"/>
    <property type="project" value="TreeGrafter"/>
</dbReference>
<dbReference type="PROSITE" id="PS51186">
    <property type="entry name" value="GNAT"/>
    <property type="match status" value="1"/>
</dbReference>
<dbReference type="SUPFAM" id="SSF55729">
    <property type="entry name" value="Acyl-CoA N-acyltransferases (Nat)"/>
    <property type="match status" value="1"/>
</dbReference>
<dbReference type="InterPro" id="IPR051016">
    <property type="entry name" value="Diverse_Substrate_AcTransf"/>
</dbReference>
<dbReference type="Gene3D" id="3.40.630.30">
    <property type="match status" value="1"/>
</dbReference>
<comment type="caution">
    <text evidence="4">The sequence shown here is derived from an EMBL/GenBank/DDBJ whole genome shotgun (WGS) entry which is preliminary data.</text>
</comment>
<dbReference type="InterPro" id="IPR000182">
    <property type="entry name" value="GNAT_dom"/>
</dbReference>
<dbReference type="PANTHER" id="PTHR10545">
    <property type="entry name" value="DIAMINE N-ACETYLTRANSFERASE"/>
    <property type="match status" value="1"/>
</dbReference>
<keyword evidence="1" id="KW-0808">Transferase</keyword>
<evidence type="ECO:0000256" key="2">
    <source>
        <dbReference type="ARBA" id="ARBA00023315"/>
    </source>
</evidence>
<sequence>MASLEEFKITKLNRDDFDEWAALFRAYIDFYETNIPEEQFKKTFDRILDADSDLYALVMRQQPAGSASGKMTAIAHFFPQQTPWSEKKIMLLNDLFVDPALRGKGQGRRMIQAVIEASKEMGCSRLQWLTKHDNITARRLYDTIADASFVQYRMGL</sequence>
<accession>A0A9W9FMB1</accession>
<dbReference type="GeneID" id="81354820"/>
<organism evidence="4 5">
    <name type="scientific">Penicillium argentinense</name>
    <dbReference type="NCBI Taxonomy" id="1131581"/>
    <lineage>
        <taxon>Eukaryota</taxon>
        <taxon>Fungi</taxon>
        <taxon>Dikarya</taxon>
        <taxon>Ascomycota</taxon>
        <taxon>Pezizomycotina</taxon>
        <taxon>Eurotiomycetes</taxon>
        <taxon>Eurotiomycetidae</taxon>
        <taxon>Eurotiales</taxon>
        <taxon>Aspergillaceae</taxon>
        <taxon>Penicillium</taxon>
    </lineage>
</organism>
<dbReference type="RefSeq" id="XP_056476198.1">
    <property type="nucleotide sequence ID" value="XM_056615841.1"/>
</dbReference>
<dbReference type="EMBL" id="JAPQKI010000004">
    <property type="protein sequence ID" value="KAJ5102818.1"/>
    <property type="molecule type" value="Genomic_DNA"/>
</dbReference>
<dbReference type="InterPro" id="IPR016181">
    <property type="entry name" value="Acyl_CoA_acyltransferase"/>
</dbReference>
<keyword evidence="5" id="KW-1185">Reference proteome</keyword>
<name>A0A9W9FMB1_9EURO</name>
<dbReference type="PANTHER" id="PTHR10545:SF42">
    <property type="entry name" value="ACETYLTRANSFERASE"/>
    <property type="match status" value="1"/>
</dbReference>
<dbReference type="Pfam" id="PF00583">
    <property type="entry name" value="Acetyltransf_1"/>
    <property type="match status" value="1"/>
</dbReference>
<reference evidence="4" key="2">
    <citation type="journal article" date="2023" name="IMA Fungus">
        <title>Comparative genomic study of the Penicillium genus elucidates a diverse pangenome and 15 lateral gene transfer events.</title>
        <authorList>
            <person name="Petersen C."/>
            <person name="Sorensen T."/>
            <person name="Nielsen M.R."/>
            <person name="Sondergaard T.E."/>
            <person name="Sorensen J.L."/>
            <person name="Fitzpatrick D.A."/>
            <person name="Frisvad J.C."/>
            <person name="Nielsen K.L."/>
        </authorList>
    </citation>
    <scope>NUCLEOTIDE SEQUENCE</scope>
    <source>
        <strain evidence="4">IBT 30761</strain>
    </source>
</reference>
<evidence type="ECO:0000259" key="3">
    <source>
        <dbReference type="PROSITE" id="PS51186"/>
    </source>
</evidence>
<protein>
    <submittedName>
        <fullName evidence="4">Acyl-CoA N-acyltransferase</fullName>
    </submittedName>
</protein>
<keyword evidence="2" id="KW-0012">Acyltransferase</keyword>
<evidence type="ECO:0000313" key="4">
    <source>
        <dbReference type="EMBL" id="KAJ5102818.1"/>
    </source>
</evidence>
<feature type="domain" description="N-acetyltransferase" evidence="3">
    <location>
        <begin position="7"/>
        <end position="156"/>
    </location>
</feature>
<evidence type="ECO:0000313" key="5">
    <source>
        <dbReference type="Proteomes" id="UP001149074"/>
    </source>
</evidence>
<proteinExistence type="predicted"/>
<reference evidence="4" key="1">
    <citation type="submission" date="2022-11" db="EMBL/GenBank/DDBJ databases">
        <authorList>
            <person name="Petersen C."/>
        </authorList>
    </citation>
    <scope>NUCLEOTIDE SEQUENCE</scope>
    <source>
        <strain evidence="4">IBT 30761</strain>
    </source>
</reference>
<dbReference type="Proteomes" id="UP001149074">
    <property type="component" value="Unassembled WGS sequence"/>
</dbReference>
<dbReference type="OrthoDB" id="9975416at2759"/>
<dbReference type="AlphaFoldDB" id="A0A9W9FMB1"/>